<dbReference type="Pfam" id="PF01261">
    <property type="entry name" value="AP_endonuc_2"/>
    <property type="match status" value="1"/>
</dbReference>
<evidence type="ECO:0000313" key="3">
    <source>
        <dbReference type="Proteomes" id="UP000628775"/>
    </source>
</evidence>
<comment type="caution">
    <text evidence="2">The sequence shown here is derived from an EMBL/GenBank/DDBJ whole genome shotgun (WGS) entry which is preliminary data.</text>
</comment>
<feature type="domain" description="Xylose isomerase-like TIM barrel" evidence="1">
    <location>
        <begin position="37"/>
        <end position="267"/>
    </location>
</feature>
<dbReference type="Proteomes" id="UP000628775">
    <property type="component" value="Unassembled WGS sequence"/>
</dbReference>
<dbReference type="PANTHER" id="PTHR12110:SF21">
    <property type="entry name" value="XYLOSE ISOMERASE-LIKE TIM BARREL DOMAIN-CONTAINING PROTEIN"/>
    <property type="match status" value="1"/>
</dbReference>
<dbReference type="EMBL" id="BMIR01000002">
    <property type="protein sequence ID" value="GGE31474.1"/>
    <property type="molecule type" value="Genomic_DNA"/>
</dbReference>
<evidence type="ECO:0000259" key="1">
    <source>
        <dbReference type="Pfam" id="PF01261"/>
    </source>
</evidence>
<dbReference type="InterPro" id="IPR036237">
    <property type="entry name" value="Xyl_isomerase-like_sf"/>
</dbReference>
<dbReference type="PANTHER" id="PTHR12110">
    <property type="entry name" value="HYDROXYPYRUVATE ISOMERASE"/>
    <property type="match status" value="1"/>
</dbReference>
<dbReference type="InterPro" id="IPR050312">
    <property type="entry name" value="IolE/XylAMocC-like"/>
</dbReference>
<proteinExistence type="predicted"/>
<name>A0A8J2YFT7_9BACL</name>
<dbReference type="AlphaFoldDB" id="A0A8J2YFT7"/>
<reference evidence="2" key="1">
    <citation type="journal article" date="2014" name="Int. J. Syst. Evol. Microbiol.">
        <title>Complete genome sequence of Corynebacterium casei LMG S-19264T (=DSM 44701T), isolated from a smear-ripened cheese.</title>
        <authorList>
            <consortium name="US DOE Joint Genome Institute (JGI-PGF)"/>
            <person name="Walter F."/>
            <person name="Albersmeier A."/>
            <person name="Kalinowski J."/>
            <person name="Ruckert C."/>
        </authorList>
    </citation>
    <scope>NUCLEOTIDE SEQUENCE</scope>
    <source>
        <strain evidence="2">CGMCC 1.15371</strain>
    </source>
</reference>
<evidence type="ECO:0000313" key="2">
    <source>
        <dbReference type="EMBL" id="GGE31474.1"/>
    </source>
</evidence>
<dbReference type="Gene3D" id="3.20.20.150">
    <property type="entry name" value="Divalent-metal-dependent TIM barrel enzymes"/>
    <property type="match status" value="1"/>
</dbReference>
<dbReference type="RefSeq" id="WP_188689384.1">
    <property type="nucleotide sequence ID" value="NZ_BMIR01000002.1"/>
</dbReference>
<dbReference type="InterPro" id="IPR013022">
    <property type="entry name" value="Xyl_isomerase-like_TIM-brl"/>
</dbReference>
<reference evidence="2" key="2">
    <citation type="submission" date="2020-09" db="EMBL/GenBank/DDBJ databases">
        <authorList>
            <person name="Sun Q."/>
            <person name="Zhou Y."/>
        </authorList>
    </citation>
    <scope>NUCLEOTIDE SEQUENCE</scope>
    <source>
        <strain evidence="2">CGMCC 1.15371</strain>
    </source>
</reference>
<keyword evidence="3" id="KW-1185">Reference proteome</keyword>
<sequence>MRLGGPVQAADPDQWIKQLIEHDYTCAALPKNVGIAQKELQDTYQQAAKSTGIVIAEVGAWSNPLSMDEEVREQAIQYCQEQLQVAERIGACCCVNIAGSKSTKWDGPHPDNITEDTFALIVDTIRTIIDAVKPKHTFYTLEPMPWMYPYDVDSYLRLIAAIDRPQFAVHLDPMNMISSVERYYANAEFLRDCFKRLGPYIKSCHAKDIVLRDHLTVHLEETWPGNGRLDYKVFLNEVNKLSSDMPVLLEHLQKDDEYKQGAEYIRQLARQENITIKSVHSK</sequence>
<accession>A0A8J2YFT7</accession>
<organism evidence="2 3">
    <name type="scientific">Pullulanibacillus camelliae</name>
    <dbReference type="NCBI Taxonomy" id="1707096"/>
    <lineage>
        <taxon>Bacteria</taxon>
        <taxon>Bacillati</taxon>
        <taxon>Bacillota</taxon>
        <taxon>Bacilli</taxon>
        <taxon>Bacillales</taxon>
        <taxon>Sporolactobacillaceae</taxon>
        <taxon>Pullulanibacillus</taxon>
    </lineage>
</organism>
<gene>
    <name evidence="2" type="ORF">GCM10011391_07660</name>
</gene>
<dbReference type="SUPFAM" id="SSF51658">
    <property type="entry name" value="Xylose isomerase-like"/>
    <property type="match status" value="1"/>
</dbReference>
<protein>
    <recommendedName>
        <fullName evidence="1">Xylose isomerase-like TIM barrel domain-containing protein</fullName>
    </recommendedName>
</protein>